<protein>
    <submittedName>
        <fullName evidence="1">Uncharacterized protein</fullName>
    </submittedName>
</protein>
<dbReference type="Pfam" id="PF19654">
    <property type="entry name" value="DUF6157"/>
    <property type="match status" value="1"/>
</dbReference>
<evidence type="ECO:0000313" key="1">
    <source>
        <dbReference type="EMBL" id="GIP54042.1"/>
    </source>
</evidence>
<keyword evidence="2" id="KW-1185">Reference proteome</keyword>
<dbReference type="EMBL" id="BOSL01000009">
    <property type="protein sequence ID" value="GIP54042.1"/>
    <property type="molecule type" value="Genomic_DNA"/>
</dbReference>
<proteinExistence type="predicted"/>
<name>A0ABQ4MEE8_9BACL</name>
<dbReference type="InterPro" id="IPR046155">
    <property type="entry name" value="DUF6157"/>
</dbReference>
<organism evidence="1 2">
    <name type="scientific">Paenibacillus vini</name>
    <dbReference type="NCBI Taxonomy" id="1476024"/>
    <lineage>
        <taxon>Bacteria</taxon>
        <taxon>Bacillati</taxon>
        <taxon>Bacillota</taxon>
        <taxon>Bacilli</taxon>
        <taxon>Bacillales</taxon>
        <taxon>Paenibacillaceae</taxon>
        <taxon>Paenibacillus</taxon>
    </lineage>
</organism>
<dbReference type="RefSeq" id="WP_213655440.1">
    <property type="nucleotide sequence ID" value="NZ_BOSL01000009.1"/>
</dbReference>
<reference evidence="1 2" key="1">
    <citation type="submission" date="2021-03" db="EMBL/GenBank/DDBJ databases">
        <title>Antimicrobial resistance genes in bacteria isolated from Japanese honey, and their potential for conferring macrolide and lincosamide resistance in the American foulbrood pathogen Paenibacillus larvae.</title>
        <authorList>
            <person name="Okamoto M."/>
            <person name="Kumagai M."/>
            <person name="Kanamori H."/>
            <person name="Takamatsu D."/>
        </authorList>
    </citation>
    <scope>NUCLEOTIDE SEQUENCE [LARGE SCALE GENOMIC DNA]</scope>
    <source>
        <strain evidence="1 2">J42TS3</strain>
    </source>
</reference>
<evidence type="ECO:0000313" key="2">
    <source>
        <dbReference type="Proteomes" id="UP000679992"/>
    </source>
</evidence>
<accession>A0ABQ4MEE8</accession>
<comment type="caution">
    <text evidence="1">The sequence shown here is derived from an EMBL/GenBank/DDBJ whole genome shotgun (WGS) entry which is preliminary data.</text>
</comment>
<dbReference type="Proteomes" id="UP000679992">
    <property type="component" value="Unassembled WGS sequence"/>
</dbReference>
<sequence length="139" mass="16059">MSYTNTFIRVSPDCPAETGIVPVSAKESKPVHVIQYELLTEHPYKFDYPALLFETHIRHKQISAEVIQEREQEIRDDLFSKKHACLRASALPKKYGWGVHYDENGKIAIYGMDSHEYKRFTESADGSIQVLNGMRSRRD</sequence>
<gene>
    <name evidence="1" type="ORF">J42TS3_30770</name>
</gene>